<dbReference type="CDD" id="cd00085">
    <property type="entry name" value="HNHc"/>
    <property type="match status" value="1"/>
</dbReference>
<dbReference type="GO" id="GO:0003676">
    <property type="term" value="F:nucleic acid binding"/>
    <property type="evidence" value="ECO:0007669"/>
    <property type="project" value="InterPro"/>
</dbReference>
<gene>
    <name evidence="4" type="ORF">KGD82_12190</name>
</gene>
<dbReference type="Pfam" id="PF02720">
    <property type="entry name" value="DUF222"/>
    <property type="match status" value="1"/>
</dbReference>
<evidence type="ECO:0000313" key="4">
    <source>
        <dbReference type="EMBL" id="QVJ03257.1"/>
    </source>
</evidence>
<dbReference type="Gene3D" id="1.10.30.50">
    <property type="match status" value="1"/>
</dbReference>
<dbReference type="InterPro" id="IPR003870">
    <property type="entry name" value="DUF222"/>
</dbReference>
<dbReference type="SMART" id="SM00507">
    <property type="entry name" value="HNHc"/>
    <property type="match status" value="1"/>
</dbReference>
<dbReference type="EMBL" id="CP074402">
    <property type="protein sequence ID" value="QVJ03257.1"/>
    <property type="molecule type" value="Genomic_DNA"/>
</dbReference>
<dbReference type="AlphaFoldDB" id="A0A975LDN9"/>
<comment type="similarity">
    <text evidence="1">Belongs to the Rv1128c/1148c/1588c/1702c/1945/3466 family.</text>
</comment>
<feature type="domain" description="HNH nuclease" evidence="3">
    <location>
        <begin position="341"/>
        <end position="394"/>
    </location>
</feature>
<keyword evidence="5" id="KW-1185">Reference proteome</keyword>
<dbReference type="Proteomes" id="UP000682416">
    <property type="component" value="Chromosome"/>
</dbReference>
<protein>
    <submittedName>
        <fullName evidence="4">DUF222 domain-containing protein</fullName>
    </submittedName>
</protein>
<dbReference type="InterPro" id="IPR002711">
    <property type="entry name" value="HNH"/>
</dbReference>
<name>A0A975LDN9_9ACTN</name>
<dbReference type="GO" id="GO:0004519">
    <property type="term" value="F:endonuclease activity"/>
    <property type="evidence" value="ECO:0007669"/>
    <property type="project" value="InterPro"/>
</dbReference>
<evidence type="ECO:0000256" key="2">
    <source>
        <dbReference type="SAM" id="MobiDB-lite"/>
    </source>
</evidence>
<evidence type="ECO:0000313" key="5">
    <source>
        <dbReference type="Proteomes" id="UP000682416"/>
    </source>
</evidence>
<dbReference type="GO" id="GO:0008270">
    <property type="term" value="F:zinc ion binding"/>
    <property type="evidence" value="ECO:0007669"/>
    <property type="project" value="InterPro"/>
</dbReference>
<accession>A0A975LDN9</accession>
<feature type="region of interest" description="Disordered" evidence="2">
    <location>
        <begin position="400"/>
        <end position="429"/>
    </location>
</feature>
<sequence>MVAMRHAREELTHTLADTPPAGAVAGVLDDICHLWQDMDQAKLAMLLRLAQIQATGNLLEVGGQRTLAGWITQALGTNPAEARSLARVAEALFNEQLPETRKALDEGVLSLGEAAAIAKAVEASTATRNTTEFPDADEFRALMDAGLMAAKADNPALSAAQLTQLGKRVSIRLHPALAEDEYKKAYDARRLDVVRSFEGSFYLQAWGPEVDAELLEKAVGAFTTPHNPGHPEQSRAERSYDAFMRMVRSALGHQNCTKPPGPLAMINVTVPLDVYTGRRTNLAPGQSTGNTGGASTQDGMVLAMEAVHTLAPGSVLRRVITDPATGKPLDVGRGMRNAPEQIRAVAHHGRTTCAWPQGCDVPISATEADHITSYSQGGHTSAGNIQPLCSTHNRLKWRRENNPHRATWKGRPAHQPPDPPPKPEPPPRE</sequence>
<dbReference type="InterPro" id="IPR003615">
    <property type="entry name" value="HNH_nuc"/>
</dbReference>
<proteinExistence type="inferred from homology"/>
<evidence type="ECO:0000259" key="3">
    <source>
        <dbReference type="SMART" id="SM00507"/>
    </source>
</evidence>
<reference evidence="4" key="1">
    <citation type="submission" date="2021-05" db="EMBL/GenBank/DDBJ databases">
        <authorList>
            <person name="Kaiqin L."/>
            <person name="Jian G."/>
        </authorList>
    </citation>
    <scope>NUCLEOTIDE SEQUENCE</scope>
    <source>
        <strain evidence="4">HDS5</strain>
    </source>
</reference>
<dbReference type="KEGG" id="nec:KGD82_12190"/>
<organism evidence="4 5">
    <name type="scientific">Nocardiopsis eucommiae</name>
    <dbReference type="NCBI Taxonomy" id="2831970"/>
    <lineage>
        <taxon>Bacteria</taxon>
        <taxon>Bacillati</taxon>
        <taxon>Actinomycetota</taxon>
        <taxon>Actinomycetes</taxon>
        <taxon>Streptosporangiales</taxon>
        <taxon>Nocardiopsidaceae</taxon>
        <taxon>Nocardiopsis</taxon>
    </lineage>
</organism>
<evidence type="ECO:0000256" key="1">
    <source>
        <dbReference type="ARBA" id="ARBA00023450"/>
    </source>
</evidence>
<feature type="compositionally biased region" description="Pro residues" evidence="2">
    <location>
        <begin position="414"/>
        <end position="429"/>
    </location>
</feature>
<dbReference type="Pfam" id="PF01844">
    <property type="entry name" value="HNH"/>
    <property type="match status" value="1"/>
</dbReference>